<evidence type="ECO:0000256" key="1">
    <source>
        <dbReference type="SAM" id="MobiDB-lite"/>
    </source>
</evidence>
<organism evidence="2 3">
    <name type="scientific">Haloquadratum walsbyi J07HQW1</name>
    <dbReference type="NCBI Taxonomy" id="1238424"/>
    <lineage>
        <taxon>Archaea</taxon>
        <taxon>Methanobacteriati</taxon>
        <taxon>Methanobacteriota</taxon>
        <taxon>Stenosarchaea group</taxon>
        <taxon>Halobacteria</taxon>
        <taxon>Halobacteriales</taxon>
        <taxon>Haloferacaceae</taxon>
        <taxon>Haloquadratum</taxon>
    </lineage>
</organism>
<gene>
    <name evidence="2" type="ORF">J07HQW1_02185</name>
</gene>
<dbReference type="AlphaFoldDB" id="U1N669"/>
<dbReference type="HOGENOM" id="CLU_3057051_0_0_2"/>
<sequence>MENTLTDEKYEQTLDIFDEKSEVFDPLDDTQTANLDSVESDSVEHDSVEYAND</sequence>
<dbReference type="Proteomes" id="UP000030649">
    <property type="component" value="Unassembled WGS sequence"/>
</dbReference>
<feature type="compositionally biased region" description="Basic and acidic residues" evidence="1">
    <location>
        <begin position="42"/>
        <end position="53"/>
    </location>
</feature>
<protein>
    <submittedName>
        <fullName evidence="2">Uncharacterized protein</fullName>
    </submittedName>
</protein>
<reference evidence="2 3" key="1">
    <citation type="journal article" date="2013" name="PLoS ONE">
        <title>Assembly-driven community genomics of a hypersaline microbial ecosystem.</title>
        <authorList>
            <person name="Podell S."/>
            <person name="Ugalde J.A."/>
            <person name="Narasingarao P."/>
            <person name="Banfield J.F."/>
            <person name="Heidelberg K.B."/>
            <person name="Allen E.E."/>
        </authorList>
    </citation>
    <scope>NUCLEOTIDE SEQUENCE [LARGE SCALE GENOMIC DNA]</scope>
    <source>
        <strain evidence="3">J07HQW1</strain>
    </source>
</reference>
<evidence type="ECO:0000313" key="2">
    <source>
        <dbReference type="EMBL" id="ERG92150.1"/>
    </source>
</evidence>
<dbReference type="EMBL" id="KE356560">
    <property type="protein sequence ID" value="ERG92150.1"/>
    <property type="molecule type" value="Genomic_DNA"/>
</dbReference>
<feature type="region of interest" description="Disordered" evidence="1">
    <location>
        <begin position="32"/>
        <end position="53"/>
    </location>
</feature>
<name>U1N669_9EURY</name>
<proteinExistence type="predicted"/>
<accession>U1N669</accession>
<evidence type="ECO:0000313" key="3">
    <source>
        <dbReference type="Proteomes" id="UP000030649"/>
    </source>
</evidence>